<keyword evidence="2" id="KW-1185">Reference proteome</keyword>
<evidence type="ECO:0000313" key="2">
    <source>
        <dbReference type="Proteomes" id="UP000886501"/>
    </source>
</evidence>
<gene>
    <name evidence="1" type="ORF">BDM02DRAFT_3102920</name>
</gene>
<dbReference type="EMBL" id="MU118139">
    <property type="protein sequence ID" value="KAF9644432.1"/>
    <property type="molecule type" value="Genomic_DNA"/>
</dbReference>
<evidence type="ECO:0000313" key="1">
    <source>
        <dbReference type="EMBL" id="KAF9644432.1"/>
    </source>
</evidence>
<dbReference type="Proteomes" id="UP000886501">
    <property type="component" value="Unassembled WGS sequence"/>
</dbReference>
<comment type="caution">
    <text evidence="1">The sequence shown here is derived from an EMBL/GenBank/DDBJ whole genome shotgun (WGS) entry which is preliminary data.</text>
</comment>
<name>A0ACB6Z4H8_THEGA</name>
<reference evidence="1" key="1">
    <citation type="submission" date="2019-10" db="EMBL/GenBank/DDBJ databases">
        <authorList>
            <consortium name="DOE Joint Genome Institute"/>
            <person name="Kuo A."/>
            <person name="Miyauchi S."/>
            <person name="Kiss E."/>
            <person name="Drula E."/>
            <person name="Kohler A."/>
            <person name="Sanchez-Garcia M."/>
            <person name="Andreopoulos B."/>
            <person name="Barry K.W."/>
            <person name="Bonito G."/>
            <person name="Buee M."/>
            <person name="Carver A."/>
            <person name="Chen C."/>
            <person name="Cichocki N."/>
            <person name="Clum A."/>
            <person name="Culley D."/>
            <person name="Crous P.W."/>
            <person name="Fauchery L."/>
            <person name="Girlanda M."/>
            <person name="Hayes R."/>
            <person name="Keri Z."/>
            <person name="Labutti K."/>
            <person name="Lipzen A."/>
            <person name="Lombard V."/>
            <person name="Magnuson J."/>
            <person name="Maillard F."/>
            <person name="Morin E."/>
            <person name="Murat C."/>
            <person name="Nolan M."/>
            <person name="Ohm R."/>
            <person name="Pangilinan J."/>
            <person name="Pereira M."/>
            <person name="Perotto S."/>
            <person name="Peter M."/>
            <person name="Riley R."/>
            <person name="Sitrit Y."/>
            <person name="Stielow B."/>
            <person name="Szollosi G."/>
            <person name="Zifcakova L."/>
            <person name="Stursova M."/>
            <person name="Spatafora J.W."/>
            <person name="Tedersoo L."/>
            <person name="Vaario L.-M."/>
            <person name="Yamada A."/>
            <person name="Yan M."/>
            <person name="Wang P."/>
            <person name="Xu J."/>
            <person name="Bruns T."/>
            <person name="Baldrian P."/>
            <person name="Vilgalys R."/>
            <person name="Henrissat B."/>
            <person name="Grigoriev I.V."/>
            <person name="Hibbett D."/>
            <person name="Nagy L.G."/>
            <person name="Martin F.M."/>
        </authorList>
    </citation>
    <scope>NUCLEOTIDE SEQUENCE</scope>
    <source>
        <strain evidence="1">P2</strain>
    </source>
</reference>
<protein>
    <submittedName>
        <fullName evidence="1">Thioesterase thiol ester dehydrase-isomerase</fullName>
    </submittedName>
</protein>
<reference evidence="1" key="2">
    <citation type="journal article" date="2020" name="Nat. Commun.">
        <title>Large-scale genome sequencing of mycorrhizal fungi provides insights into the early evolution of symbiotic traits.</title>
        <authorList>
            <person name="Miyauchi S."/>
            <person name="Kiss E."/>
            <person name="Kuo A."/>
            <person name="Drula E."/>
            <person name="Kohler A."/>
            <person name="Sanchez-Garcia M."/>
            <person name="Morin E."/>
            <person name="Andreopoulos B."/>
            <person name="Barry K.W."/>
            <person name="Bonito G."/>
            <person name="Buee M."/>
            <person name="Carver A."/>
            <person name="Chen C."/>
            <person name="Cichocki N."/>
            <person name="Clum A."/>
            <person name="Culley D."/>
            <person name="Crous P.W."/>
            <person name="Fauchery L."/>
            <person name="Girlanda M."/>
            <person name="Hayes R.D."/>
            <person name="Keri Z."/>
            <person name="LaButti K."/>
            <person name="Lipzen A."/>
            <person name="Lombard V."/>
            <person name="Magnuson J."/>
            <person name="Maillard F."/>
            <person name="Murat C."/>
            <person name="Nolan M."/>
            <person name="Ohm R.A."/>
            <person name="Pangilinan J."/>
            <person name="Pereira M.F."/>
            <person name="Perotto S."/>
            <person name="Peter M."/>
            <person name="Pfister S."/>
            <person name="Riley R."/>
            <person name="Sitrit Y."/>
            <person name="Stielow J.B."/>
            <person name="Szollosi G."/>
            <person name="Zifcakova L."/>
            <person name="Stursova M."/>
            <person name="Spatafora J.W."/>
            <person name="Tedersoo L."/>
            <person name="Vaario L.M."/>
            <person name="Yamada A."/>
            <person name="Yan M."/>
            <person name="Wang P."/>
            <person name="Xu J."/>
            <person name="Bruns T."/>
            <person name="Baldrian P."/>
            <person name="Vilgalys R."/>
            <person name="Dunand C."/>
            <person name="Henrissat B."/>
            <person name="Grigoriev I.V."/>
            <person name="Hibbett D."/>
            <person name="Nagy L.G."/>
            <person name="Martin F.M."/>
        </authorList>
    </citation>
    <scope>NUCLEOTIDE SEQUENCE</scope>
    <source>
        <strain evidence="1">P2</strain>
    </source>
</reference>
<organism evidence="1 2">
    <name type="scientific">Thelephora ganbajun</name>
    <name type="common">Ganba fungus</name>
    <dbReference type="NCBI Taxonomy" id="370292"/>
    <lineage>
        <taxon>Eukaryota</taxon>
        <taxon>Fungi</taxon>
        <taxon>Dikarya</taxon>
        <taxon>Basidiomycota</taxon>
        <taxon>Agaricomycotina</taxon>
        <taxon>Agaricomycetes</taxon>
        <taxon>Thelephorales</taxon>
        <taxon>Thelephoraceae</taxon>
        <taxon>Thelephora</taxon>
    </lineage>
</organism>
<accession>A0ACB6Z4H8</accession>
<sequence>MHDSYCEVILPFKSSREFLEQYTNASGGIRTGKIMEVLDSTAGSVAYKHLLGPEVETVGTMQEQGFYVVTASLSHVPFMRLDMLASIYPPLRDLRLSGYVIYTGRSSMEVAVQLVALDDGGAEETLMLGRFCMVCRGVRGGSYEVPQLTLATPEEKNLYEIGKGFREKRQMESRTALTRVPPTSAEAEALHSFYLKAGQYEDAYIPSPSHQPERVWMSDTRIEKSQLMFPQSRNAHSKIFGGYLMRLAYELGFANATIFCRRPVRFLSLDKIAFTKPVSIGSTLRLRSTIIHSTASERYSAIIHVRVEANVVDVSTGLEETTNDFRFTWALDDGPPLPRNVVPKTYEESMLWLEGRRSLDANPSLSNPT</sequence>
<proteinExistence type="predicted"/>